<evidence type="ECO:0000259" key="12">
    <source>
        <dbReference type="Pfam" id="PF21447"/>
    </source>
</evidence>
<accession>A0A0A3ALL2</accession>
<organism evidence="13 14">
    <name type="scientific">Chelonobacter oris</name>
    <dbReference type="NCBI Taxonomy" id="505317"/>
    <lineage>
        <taxon>Bacteria</taxon>
        <taxon>Pseudomonadati</taxon>
        <taxon>Pseudomonadota</taxon>
        <taxon>Gammaproteobacteria</taxon>
        <taxon>Pasteurellales</taxon>
        <taxon>Pasteurellaceae</taxon>
        <taxon>Chelonobacter</taxon>
    </lineage>
</organism>
<dbReference type="RefSeq" id="WP_034615586.1">
    <property type="nucleotide sequence ID" value="NZ_JSUM01000011.1"/>
</dbReference>
<dbReference type="NCBIfam" id="TIGR03706">
    <property type="entry name" value="exo_poly_only"/>
    <property type="match status" value="1"/>
</dbReference>
<dbReference type="PANTHER" id="PTHR30005">
    <property type="entry name" value="EXOPOLYPHOSPHATASE"/>
    <property type="match status" value="1"/>
</dbReference>
<dbReference type="GO" id="GO:0005886">
    <property type="term" value="C:plasma membrane"/>
    <property type="evidence" value="ECO:0007669"/>
    <property type="project" value="UniProtKB-SubCell"/>
</dbReference>
<name>A0A0A3ALL2_9PAST</name>
<keyword evidence="8" id="KW-0378">Hydrolase</keyword>
<dbReference type="EMBL" id="JSUM01000011">
    <property type="protein sequence ID" value="KGQ70283.1"/>
    <property type="molecule type" value="Genomic_DNA"/>
</dbReference>
<evidence type="ECO:0000313" key="14">
    <source>
        <dbReference type="Proteomes" id="UP000030380"/>
    </source>
</evidence>
<evidence type="ECO:0000256" key="7">
    <source>
        <dbReference type="ARBA" id="ARBA00022475"/>
    </source>
</evidence>
<feature type="domain" description="Ppx/GppA phosphatase N-terminal" evidence="11">
    <location>
        <begin position="28"/>
        <end position="310"/>
    </location>
</feature>
<keyword evidence="14" id="KW-1185">Reference proteome</keyword>
<keyword evidence="7" id="KW-1003">Cell membrane</keyword>
<comment type="subunit">
    <text evidence="4">Homodimer.</text>
</comment>
<dbReference type="Proteomes" id="UP000030380">
    <property type="component" value="Unassembled WGS sequence"/>
</dbReference>
<evidence type="ECO:0000256" key="8">
    <source>
        <dbReference type="ARBA" id="ARBA00022801"/>
    </source>
</evidence>
<evidence type="ECO:0000313" key="13">
    <source>
        <dbReference type="EMBL" id="KGQ70283.1"/>
    </source>
</evidence>
<dbReference type="GO" id="GO:0004309">
    <property type="term" value="F:exopolyphosphatase activity"/>
    <property type="evidence" value="ECO:0007669"/>
    <property type="project" value="UniProtKB-EC"/>
</dbReference>
<dbReference type="GO" id="GO:0006798">
    <property type="term" value="P:polyphosphate catabolic process"/>
    <property type="evidence" value="ECO:0007669"/>
    <property type="project" value="TreeGrafter"/>
</dbReference>
<comment type="subcellular location">
    <subcellularLocation>
        <location evidence="2">Cell membrane</location>
        <topology evidence="2">Peripheral membrane protein</topology>
    </subcellularLocation>
</comment>
<dbReference type="STRING" id="505317.OA57_07175"/>
<dbReference type="Gene3D" id="3.30.420.40">
    <property type="match status" value="1"/>
</dbReference>
<evidence type="ECO:0000256" key="2">
    <source>
        <dbReference type="ARBA" id="ARBA00004202"/>
    </source>
</evidence>
<comment type="caution">
    <text evidence="13">The sequence shown here is derived from an EMBL/GenBank/DDBJ whole genome shotgun (WGS) entry which is preliminary data.</text>
</comment>
<dbReference type="PIRSF" id="PIRSF001267">
    <property type="entry name" value="Pyrophosphatase_GppA_Ppx"/>
    <property type="match status" value="1"/>
</dbReference>
<dbReference type="Gene3D" id="3.30.420.150">
    <property type="entry name" value="Exopolyphosphatase. Domain 2"/>
    <property type="match status" value="1"/>
</dbReference>
<evidence type="ECO:0000256" key="3">
    <source>
        <dbReference type="ARBA" id="ARBA00007125"/>
    </source>
</evidence>
<dbReference type="OrthoDB" id="9793035at2"/>
<evidence type="ECO:0000256" key="6">
    <source>
        <dbReference type="ARBA" id="ARBA00020416"/>
    </source>
</evidence>
<dbReference type="AlphaFoldDB" id="A0A0A3ALL2"/>
<comment type="catalytic activity">
    <reaction evidence="10">
        <text>[phosphate](n) + H2O = [phosphate](n-1) + phosphate + H(+)</text>
        <dbReference type="Rhea" id="RHEA:21528"/>
        <dbReference type="Rhea" id="RHEA-COMP:9859"/>
        <dbReference type="Rhea" id="RHEA-COMP:14279"/>
        <dbReference type="ChEBI" id="CHEBI:15377"/>
        <dbReference type="ChEBI" id="CHEBI:15378"/>
        <dbReference type="ChEBI" id="CHEBI:16838"/>
        <dbReference type="ChEBI" id="CHEBI:43474"/>
        <dbReference type="EC" id="3.6.1.11"/>
    </reaction>
</comment>
<dbReference type="Gene3D" id="1.10.3210.10">
    <property type="entry name" value="Hypothetical protein af1432"/>
    <property type="match status" value="1"/>
</dbReference>
<keyword evidence="9" id="KW-0472">Membrane</keyword>
<dbReference type="SUPFAM" id="SSF53067">
    <property type="entry name" value="Actin-like ATPase domain"/>
    <property type="match status" value="2"/>
</dbReference>
<dbReference type="FunFam" id="3.30.420.150:FF:000001">
    <property type="entry name" value="Guanosine-5'-triphosphate,3'-diphosphate pyrophosphatase"/>
    <property type="match status" value="1"/>
</dbReference>
<gene>
    <name evidence="13" type="ORF">OA57_07175</name>
</gene>
<comment type="similarity">
    <text evidence="3">Belongs to the GppA/Ppx family.</text>
</comment>
<dbReference type="EC" id="3.6.1.11" evidence="5"/>
<reference evidence="13 14" key="1">
    <citation type="submission" date="2014-11" db="EMBL/GenBank/DDBJ databases">
        <title>Draft genome sequence of Chelonobacter oris 1662T, associated with respiratory disease in Hermann's Tortoises.</title>
        <authorList>
            <person name="Kudirkiene E."/>
            <person name="Hansen M.J."/>
            <person name="Bojesen A.M."/>
        </authorList>
    </citation>
    <scope>NUCLEOTIDE SEQUENCE [LARGE SCALE GENOMIC DNA]</scope>
    <source>
        <strain evidence="13 14">1662</strain>
    </source>
</reference>
<dbReference type="InterPro" id="IPR022371">
    <property type="entry name" value="Exopolyphosphatase"/>
</dbReference>
<evidence type="ECO:0000256" key="1">
    <source>
        <dbReference type="ARBA" id="ARBA00001946"/>
    </source>
</evidence>
<dbReference type="InterPro" id="IPR043129">
    <property type="entry name" value="ATPase_NBD"/>
</dbReference>
<dbReference type="Pfam" id="PF21447">
    <property type="entry name" value="Ppx-GppA_III"/>
    <property type="match status" value="1"/>
</dbReference>
<comment type="cofactor">
    <cofactor evidence="1">
        <name>Mg(2+)</name>
        <dbReference type="ChEBI" id="CHEBI:18420"/>
    </cofactor>
</comment>
<dbReference type="InterPro" id="IPR003695">
    <property type="entry name" value="Ppx_GppA_N"/>
</dbReference>
<dbReference type="InterPro" id="IPR048950">
    <property type="entry name" value="Ppx_GppA_C"/>
</dbReference>
<feature type="domain" description="Ppx/GppA phosphatase C-terminal" evidence="12">
    <location>
        <begin position="316"/>
        <end position="494"/>
    </location>
</feature>
<dbReference type="InterPro" id="IPR050273">
    <property type="entry name" value="GppA/Ppx_hydrolase"/>
</dbReference>
<proteinExistence type="inferred from homology"/>
<dbReference type="Pfam" id="PF02541">
    <property type="entry name" value="Ppx-GppA"/>
    <property type="match status" value="1"/>
</dbReference>
<dbReference type="SUPFAM" id="SSF109604">
    <property type="entry name" value="HD-domain/PDEase-like"/>
    <property type="match status" value="1"/>
</dbReference>
<evidence type="ECO:0000256" key="5">
    <source>
        <dbReference type="ARBA" id="ARBA00012451"/>
    </source>
</evidence>
<evidence type="ECO:0000256" key="4">
    <source>
        <dbReference type="ARBA" id="ARBA00011738"/>
    </source>
</evidence>
<evidence type="ECO:0000259" key="11">
    <source>
        <dbReference type="Pfam" id="PF02541"/>
    </source>
</evidence>
<dbReference type="InterPro" id="IPR030673">
    <property type="entry name" value="PyroPPase_GppA_Ppx"/>
</dbReference>
<sequence>MNQHTTSTDSATKEFAAIDLGSNSFHMIIVRIVNGSIQVLSRLKQRVQLAQGLDDNQHLSREAIERGVACLALFAERLQGFSPENVRAVGTYTLRRASNNSEFLQAAAEVFPFPIRIISGTEEAELIYSGVSHTQPENGRKLVVDIGGGSTEMIIGEGFNPLIANSRNMGCVSFGKTFFPDGKITNKSFNNAKQAALEKIEDLSWEYRHLGWQSVLGSSGTIKTVSQIINENFNKDGVITVENLQQLIEKVLKYDSFDKLKLAGLSDDRVSVFVPGLAILSAVFDNYRIEQMRYSDGALREGVMYGLENSFQVDDIRERTVNSLMEHFSVDQEQALRVADTAVLLGQKYQRWKNSDWIQDMQNILLSAALVHEVGIAINHSGVQRHSAYIVQNSELPGFDRSQQRLLATLVRYQIKSFKTADLLPDNRYDAQDILALITLLRLALIINRSRRATELTEKFTLDVSSDSKIWELEFEQGYLERNPLTRSELGEEQAFLNGLNINLQFK</sequence>
<evidence type="ECO:0000256" key="10">
    <source>
        <dbReference type="ARBA" id="ARBA00047607"/>
    </source>
</evidence>
<dbReference type="PANTHER" id="PTHR30005:SF14">
    <property type="entry name" value="EXOPOLYPHOSPHATASE"/>
    <property type="match status" value="1"/>
</dbReference>
<evidence type="ECO:0000256" key="9">
    <source>
        <dbReference type="ARBA" id="ARBA00023136"/>
    </source>
</evidence>
<protein>
    <recommendedName>
        <fullName evidence="6">Exopolyphosphatase</fullName>
        <ecNumber evidence="5">3.6.1.11</ecNumber>
    </recommendedName>
</protein>
<dbReference type="FunFam" id="3.30.420.40:FF:000023">
    <property type="entry name" value="Guanosine-5'-triphosphate,3'-diphosphate pyrophosphatase"/>
    <property type="match status" value="1"/>
</dbReference>